<feature type="transmembrane region" description="Helical" evidence="8">
    <location>
        <begin position="145"/>
        <end position="161"/>
    </location>
</feature>
<comment type="caution">
    <text evidence="10">The sequence shown here is derived from an EMBL/GenBank/DDBJ whole genome shotgun (WGS) entry which is preliminary data.</text>
</comment>
<keyword evidence="3" id="KW-1003">Cell membrane</keyword>
<comment type="subcellular location">
    <subcellularLocation>
        <location evidence="1">Cell membrane</location>
        <topology evidence="1">Multi-pass membrane protein</topology>
    </subcellularLocation>
</comment>
<keyword evidence="6 8" id="KW-0472">Membrane</keyword>
<sequence length="327" mass="33811">MSTDAAAEHPGGLPSAPRFANPFAAGRLRALGESIPPTWMVLVGIVSVQAGAGVAKNLFAVLPPSAVVWLRLLTSAVVLLVLARPALRGRTRADWMVVVGFGAALALMNFSIYQAIARIPMGIAVTIEFLGPLAVAIAGSRRKTDVVWVALAAAGVVLLGRDDGSGTVTLVGVLFALLAAVAWAGYILLSAATGRRFSGTSGLAIASMVGVVLVAPAGIAEGGTALLDPRLLLFGLVVGLLSSVVPYTLEMQALRRMPPRVFGILMSLEPAAAALVGLALLGEMLTVWQWAAVLCVVAASAGATRSQQKRERRARPAEDRQDADAPE</sequence>
<dbReference type="PANTHER" id="PTHR42920:SF11">
    <property type="entry name" value="INNER MEMBRANE PROTEIN YTFF"/>
    <property type="match status" value="1"/>
</dbReference>
<evidence type="ECO:0000256" key="2">
    <source>
        <dbReference type="ARBA" id="ARBA00007362"/>
    </source>
</evidence>
<dbReference type="SUPFAM" id="SSF103481">
    <property type="entry name" value="Multidrug resistance efflux transporter EmrE"/>
    <property type="match status" value="2"/>
</dbReference>
<feature type="transmembrane region" description="Helical" evidence="8">
    <location>
        <begin position="287"/>
        <end position="304"/>
    </location>
</feature>
<keyword evidence="5 8" id="KW-1133">Transmembrane helix</keyword>
<dbReference type="InterPro" id="IPR037185">
    <property type="entry name" value="EmrE-like"/>
</dbReference>
<feature type="transmembrane region" description="Helical" evidence="8">
    <location>
        <begin position="231"/>
        <end position="249"/>
    </location>
</feature>
<name>A0ABT4U5E0_9ACTN</name>
<evidence type="ECO:0000256" key="1">
    <source>
        <dbReference type="ARBA" id="ARBA00004651"/>
    </source>
</evidence>
<dbReference type="PANTHER" id="PTHR42920">
    <property type="entry name" value="OS03G0707200 PROTEIN-RELATED"/>
    <property type="match status" value="1"/>
</dbReference>
<feature type="region of interest" description="Disordered" evidence="7">
    <location>
        <begin position="305"/>
        <end position="327"/>
    </location>
</feature>
<dbReference type="EMBL" id="JAQFWQ010000033">
    <property type="protein sequence ID" value="MDA2811655.1"/>
    <property type="molecule type" value="Genomic_DNA"/>
</dbReference>
<keyword evidence="4 8" id="KW-0812">Transmembrane</keyword>
<organism evidence="10 11">
    <name type="scientific">Nocardiopsis endophytica</name>
    <dbReference type="NCBI Taxonomy" id="3018445"/>
    <lineage>
        <taxon>Bacteria</taxon>
        <taxon>Bacillati</taxon>
        <taxon>Actinomycetota</taxon>
        <taxon>Actinomycetes</taxon>
        <taxon>Streptosporangiales</taxon>
        <taxon>Nocardiopsidaceae</taxon>
        <taxon>Nocardiopsis</taxon>
    </lineage>
</organism>
<evidence type="ECO:0000259" key="9">
    <source>
        <dbReference type="Pfam" id="PF00892"/>
    </source>
</evidence>
<comment type="similarity">
    <text evidence="2">Belongs to the EamA transporter family.</text>
</comment>
<keyword evidence="11" id="KW-1185">Reference proteome</keyword>
<feature type="compositionally biased region" description="Basic and acidic residues" evidence="7">
    <location>
        <begin position="314"/>
        <end position="327"/>
    </location>
</feature>
<feature type="transmembrane region" description="Helical" evidence="8">
    <location>
        <begin position="201"/>
        <end position="219"/>
    </location>
</feature>
<dbReference type="Proteomes" id="UP001527866">
    <property type="component" value="Unassembled WGS sequence"/>
</dbReference>
<dbReference type="InterPro" id="IPR000620">
    <property type="entry name" value="EamA_dom"/>
</dbReference>
<dbReference type="RefSeq" id="WP_270686106.1">
    <property type="nucleotide sequence ID" value="NZ_JAQFWQ010000033.1"/>
</dbReference>
<evidence type="ECO:0000256" key="6">
    <source>
        <dbReference type="ARBA" id="ARBA00023136"/>
    </source>
</evidence>
<proteinExistence type="inferred from homology"/>
<feature type="domain" description="EamA" evidence="9">
    <location>
        <begin position="171"/>
        <end position="301"/>
    </location>
</feature>
<evidence type="ECO:0000256" key="7">
    <source>
        <dbReference type="SAM" id="MobiDB-lite"/>
    </source>
</evidence>
<reference evidence="10 11" key="1">
    <citation type="submission" date="2023-01" db="EMBL/GenBank/DDBJ databases">
        <title>Draft genome sequence of Nocardiopsis sp. RSe5-2 isolated from halophytes.</title>
        <authorList>
            <person name="Duangmal K."/>
            <person name="Chantavorakit T."/>
        </authorList>
    </citation>
    <scope>NUCLEOTIDE SEQUENCE [LARGE SCALE GENOMIC DNA]</scope>
    <source>
        <strain evidence="10 11">RSe5-2</strain>
    </source>
</reference>
<evidence type="ECO:0000256" key="3">
    <source>
        <dbReference type="ARBA" id="ARBA00022475"/>
    </source>
</evidence>
<feature type="transmembrane region" description="Helical" evidence="8">
    <location>
        <begin position="167"/>
        <end position="189"/>
    </location>
</feature>
<gene>
    <name evidence="10" type="ORF">O4J56_13525</name>
</gene>
<protein>
    <submittedName>
        <fullName evidence="10">EamA family transporter</fullName>
    </submittedName>
</protein>
<dbReference type="Pfam" id="PF00892">
    <property type="entry name" value="EamA"/>
    <property type="match status" value="1"/>
</dbReference>
<evidence type="ECO:0000256" key="4">
    <source>
        <dbReference type="ARBA" id="ARBA00022692"/>
    </source>
</evidence>
<dbReference type="InterPro" id="IPR051258">
    <property type="entry name" value="Diverse_Substrate_Transporter"/>
</dbReference>
<evidence type="ECO:0000256" key="5">
    <source>
        <dbReference type="ARBA" id="ARBA00022989"/>
    </source>
</evidence>
<accession>A0ABT4U5E0</accession>
<evidence type="ECO:0000256" key="8">
    <source>
        <dbReference type="SAM" id="Phobius"/>
    </source>
</evidence>
<evidence type="ECO:0000313" key="10">
    <source>
        <dbReference type="EMBL" id="MDA2811655.1"/>
    </source>
</evidence>
<feature type="transmembrane region" description="Helical" evidence="8">
    <location>
        <begin position="95"/>
        <end position="113"/>
    </location>
</feature>
<evidence type="ECO:0000313" key="11">
    <source>
        <dbReference type="Proteomes" id="UP001527866"/>
    </source>
</evidence>
<feature type="transmembrane region" description="Helical" evidence="8">
    <location>
        <begin position="261"/>
        <end position="281"/>
    </location>
</feature>
<feature type="transmembrane region" description="Helical" evidence="8">
    <location>
        <begin position="66"/>
        <end position="83"/>
    </location>
</feature>
<feature type="transmembrane region" description="Helical" evidence="8">
    <location>
        <begin position="119"/>
        <end position="138"/>
    </location>
</feature>